<evidence type="ECO:0000313" key="3">
    <source>
        <dbReference type="Proteomes" id="UP000023152"/>
    </source>
</evidence>
<dbReference type="Proteomes" id="UP000023152">
    <property type="component" value="Unassembled WGS sequence"/>
</dbReference>
<keyword evidence="3" id="KW-1185">Reference proteome</keyword>
<sequence>YRTYCTCEAIRQHLYRKFGAMSGTISSSPAATATTATTTMATTTTTTTAMAMTNGSHVSKTTTAFALISESGVSGQDQELDNNDGAKKKQRTSNSDNGVGANENIAILDSSLKQKALITKRSRTAPMESVNKDKEKSNHSIDIDINVAIDNSNNNNDNNNDNDNGNDNGNEDEDEQELESPPLLWLQDDGTVPSAAKDGSHVSFALTEDELDLLSKMSSIGSAKSKSKSKSKKHMRHRSKHLSDEDLAGSLNKDRGNSVHDGSGDGHSSDSSDSSSTTSSSSSMRGFDEKDLDYEDVDYQHFELFTKALPATGAN</sequence>
<feature type="compositionally biased region" description="Basic and acidic residues" evidence="1">
    <location>
        <begin position="252"/>
        <end position="270"/>
    </location>
</feature>
<feature type="region of interest" description="Disordered" evidence="1">
    <location>
        <begin position="218"/>
        <end position="289"/>
    </location>
</feature>
<feature type="compositionally biased region" description="Basic residues" evidence="1">
    <location>
        <begin position="225"/>
        <end position="240"/>
    </location>
</feature>
<feature type="compositionally biased region" description="Acidic residues" evidence="1">
    <location>
        <begin position="169"/>
        <end position="178"/>
    </location>
</feature>
<organism evidence="2 3">
    <name type="scientific">Reticulomyxa filosa</name>
    <dbReference type="NCBI Taxonomy" id="46433"/>
    <lineage>
        <taxon>Eukaryota</taxon>
        <taxon>Sar</taxon>
        <taxon>Rhizaria</taxon>
        <taxon>Retaria</taxon>
        <taxon>Foraminifera</taxon>
        <taxon>Monothalamids</taxon>
        <taxon>Reticulomyxidae</taxon>
        <taxon>Reticulomyxa</taxon>
    </lineage>
</organism>
<feature type="compositionally biased region" description="Low complexity" evidence="1">
    <location>
        <begin position="143"/>
        <end position="168"/>
    </location>
</feature>
<name>X6MA65_RETFI</name>
<feature type="compositionally biased region" description="Low complexity" evidence="1">
    <location>
        <begin position="271"/>
        <end position="283"/>
    </location>
</feature>
<accession>X6MA65</accession>
<dbReference type="EMBL" id="ASPP01023829">
    <property type="protein sequence ID" value="ETO09900.1"/>
    <property type="molecule type" value="Genomic_DNA"/>
</dbReference>
<feature type="region of interest" description="Disordered" evidence="1">
    <location>
        <begin position="72"/>
        <end position="102"/>
    </location>
</feature>
<protein>
    <submittedName>
        <fullName evidence="2">Uncharacterized protein</fullName>
    </submittedName>
</protein>
<gene>
    <name evidence="2" type="ORF">RFI_27476</name>
</gene>
<feature type="non-terminal residue" evidence="2">
    <location>
        <position position="1"/>
    </location>
</feature>
<evidence type="ECO:0000313" key="2">
    <source>
        <dbReference type="EMBL" id="ETO09900.1"/>
    </source>
</evidence>
<evidence type="ECO:0000256" key="1">
    <source>
        <dbReference type="SAM" id="MobiDB-lite"/>
    </source>
</evidence>
<feature type="compositionally biased region" description="Basic and acidic residues" evidence="1">
    <location>
        <begin position="130"/>
        <end position="142"/>
    </location>
</feature>
<comment type="caution">
    <text evidence="2">The sequence shown here is derived from an EMBL/GenBank/DDBJ whole genome shotgun (WGS) entry which is preliminary data.</text>
</comment>
<proteinExistence type="predicted"/>
<dbReference type="AlphaFoldDB" id="X6MA65"/>
<reference evidence="2 3" key="1">
    <citation type="journal article" date="2013" name="Curr. Biol.">
        <title>The Genome of the Foraminiferan Reticulomyxa filosa.</title>
        <authorList>
            <person name="Glockner G."/>
            <person name="Hulsmann N."/>
            <person name="Schleicher M."/>
            <person name="Noegel A.A."/>
            <person name="Eichinger L."/>
            <person name="Gallinger C."/>
            <person name="Pawlowski J."/>
            <person name="Sierra R."/>
            <person name="Euteneuer U."/>
            <person name="Pillet L."/>
            <person name="Moustafa A."/>
            <person name="Platzer M."/>
            <person name="Groth M."/>
            <person name="Szafranski K."/>
            <person name="Schliwa M."/>
        </authorList>
    </citation>
    <scope>NUCLEOTIDE SEQUENCE [LARGE SCALE GENOMIC DNA]</scope>
</reference>
<feature type="region of interest" description="Disordered" evidence="1">
    <location>
        <begin position="119"/>
        <end position="179"/>
    </location>
</feature>